<keyword evidence="6" id="KW-0808">Transferase</keyword>
<proteinExistence type="inferred from homology"/>
<feature type="transmembrane region" description="Helical" evidence="21">
    <location>
        <begin position="98"/>
        <end position="122"/>
    </location>
</feature>
<dbReference type="PANTHER" id="PTHR30474">
    <property type="entry name" value="CELL CYCLE PROTEIN"/>
    <property type="match status" value="1"/>
</dbReference>
<dbReference type="InterPro" id="IPR013437">
    <property type="entry name" value="FtsW"/>
</dbReference>
<keyword evidence="11 21" id="KW-0472">Membrane</keyword>
<feature type="transmembrane region" description="Helical" evidence="21">
    <location>
        <begin position="71"/>
        <end position="92"/>
    </location>
</feature>
<feature type="transmembrane region" description="Helical" evidence="21">
    <location>
        <begin position="262"/>
        <end position="288"/>
    </location>
</feature>
<feature type="transmembrane region" description="Helical" evidence="21">
    <location>
        <begin position="182"/>
        <end position="202"/>
    </location>
</feature>
<feature type="transmembrane region" description="Helical" evidence="21">
    <location>
        <begin position="300"/>
        <end position="325"/>
    </location>
</feature>
<keyword evidence="4" id="KW-0132">Cell division</keyword>
<comment type="subcellular location">
    <subcellularLocation>
        <location evidence="1">Cell membrane</location>
        <topology evidence="1">Multi-pass membrane protein</topology>
    </subcellularLocation>
</comment>
<dbReference type="GO" id="GO:0008955">
    <property type="term" value="F:peptidoglycan glycosyltransferase activity"/>
    <property type="evidence" value="ECO:0007669"/>
    <property type="project" value="UniProtKB-EC"/>
</dbReference>
<dbReference type="Pfam" id="PF01098">
    <property type="entry name" value="FTSW_RODA_SPOVE"/>
    <property type="match status" value="1"/>
</dbReference>
<comment type="pathway">
    <text evidence="2">Cell wall biogenesis; peptidoglycan biosynthesis.</text>
</comment>
<protein>
    <recommendedName>
        <fullName evidence="17">Probable peptidoglycan glycosyltransferase FtsW</fullName>
        <ecNumber evidence="19">2.4.99.28</ecNumber>
    </recommendedName>
    <alternativeName>
        <fullName evidence="18">Cell division protein FtsW</fullName>
    </alternativeName>
    <alternativeName>
        <fullName evidence="15">Cell wall polymerase</fullName>
    </alternativeName>
    <alternativeName>
        <fullName evidence="14">Peptidoglycan polymerase</fullName>
    </alternativeName>
</protein>
<evidence type="ECO:0000313" key="23">
    <source>
        <dbReference type="Proteomes" id="UP000319836"/>
    </source>
</evidence>
<gene>
    <name evidence="22" type="primary">ftsW</name>
    <name evidence="22" type="ORF">E6K80_14560</name>
</gene>
<evidence type="ECO:0000256" key="5">
    <source>
        <dbReference type="ARBA" id="ARBA00022676"/>
    </source>
</evidence>
<comment type="similarity">
    <text evidence="16">Belongs to the SEDS family. FtsW subfamily.</text>
</comment>
<evidence type="ECO:0000256" key="10">
    <source>
        <dbReference type="ARBA" id="ARBA00022989"/>
    </source>
</evidence>
<keyword evidence="3" id="KW-1003">Cell membrane</keyword>
<evidence type="ECO:0000256" key="3">
    <source>
        <dbReference type="ARBA" id="ARBA00022475"/>
    </source>
</evidence>
<evidence type="ECO:0000256" key="6">
    <source>
        <dbReference type="ARBA" id="ARBA00022679"/>
    </source>
</evidence>
<keyword evidence="10 21" id="KW-1133">Transmembrane helix</keyword>
<organism evidence="22 23">
    <name type="scientific">Eiseniibacteriota bacterium</name>
    <dbReference type="NCBI Taxonomy" id="2212470"/>
    <lineage>
        <taxon>Bacteria</taxon>
        <taxon>Candidatus Eiseniibacteriota</taxon>
    </lineage>
</organism>
<comment type="catalytic activity">
    <reaction evidence="20">
        <text>[GlcNAc-(1-&gt;4)-Mur2Ac(oyl-L-Ala-gamma-D-Glu-L-Lys-D-Ala-D-Ala)](n)-di-trans,octa-cis-undecaprenyl diphosphate + beta-D-GlcNAc-(1-&gt;4)-Mur2Ac(oyl-L-Ala-gamma-D-Glu-L-Lys-D-Ala-D-Ala)-di-trans,octa-cis-undecaprenyl diphosphate = [GlcNAc-(1-&gt;4)-Mur2Ac(oyl-L-Ala-gamma-D-Glu-L-Lys-D-Ala-D-Ala)](n+1)-di-trans,octa-cis-undecaprenyl diphosphate + di-trans,octa-cis-undecaprenyl diphosphate + H(+)</text>
        <dbReference type="Rhea" id="RHEA:23708"/>
        <dbReference type="Rhea" id="RHEA-COMP:9602"/>
        <dbReference type="Rhea" id="RHEA-COMP:9603"/>
        <dbReference type="ChEBI" id="CHEBI:15378"/>
        <dbReference type="ChEBI" id="CHEBI:58405"/>
        <dbReference type="ChEBI" id="CHEBI:60033"/>
        <dbReference type="ChEBI" id="CHEBI:78435"/>
        <dbReference type="EC" id="2.4.99.28"/>
    </reaction>
</comment>
<dbReference type="AlphaFoldDB" id="A0A538TWT9"/>
<keyword evidence="9" id="KW-0573">Peptidoglycan synthesis</keyword>
<evidence type="ECO:0000256" key="14">
    <source>
        <dbReference type="ARBA" id="ARBA00032370"/>
    </source>
</evidence>
<sequence length="378" mass="39548">MNRGDRALLVLPLALTAVGVVMVFSSSAILGITRYADPDYFFTRQLGRAALGIVAMLLCARVRLRVIEALAPWLLGGAALLLAVVVVAGHAAGGAARWLRIGLFTVQPTDLARLATVVFLAWWLKRHPPVERGLLRGVVAPLAIVGALAGMILLQPNLSSAALLVITALALLFLAGARLTHLMIPIGGGVLAGAVALATHPYQMRRVASFLGFLGRGSLDTRGAGWQLDQSLIAIGSGGWLGRGLGAGHQKYLFLPEAHTDFIFSILAEELGFLGATVLFLLFALYLLRGMRAAARSSDSFATVLASGLVLQVGLYAVVNLAVATGLAPTTGLPLPFVSYGGSALLANLAAAGVVFRVSAGSEEREALARQRFARSES</sequence>
<keyword evidence="13" id="KW-0961">Cell wall biogenesis/degradation</keyword>
<evidence type="ECO:0000256" key="11">
    <source>
        <dbReference type="ARBA" id="ARBA00023136"/>
    </source>
</evidence>
<accession>A0A538TWT9</accession>
<dbReference type="InterPro" id="IPR001182">
    <property type="entry name" value="FtsW/RodA"/>
</dbReference>
<evidence type="ECO:0000256" key="18">
    <source>
        <dbReference type="ARBA" id="ARBA00041418"/>
    </source>
</evidence>
<evidence type="ECO:0000256" key="16">
    <source>
        <dbReference type="ARBA" id="ARBA00038053"/>
    </source>
</evidence>
<evidence type="ECO:0000256" key="2">
    <source>
        <dbReference type="ARBA" id="ARBA00004752"/>
    </source>
</evidence>
<dbReference type="GO" id="GO:0032153">
    <property type="term" value="C:cell division site"/>
    <property type="evidence" value="ECO:0007669"/>
    <property type="project" value="TreeGrafter"/>
</dbReference>
<dbReference type="GO" id="GO:0051301">
    <property type="term" value="P:cell division"/>
    <property type="evidence" value="ECO:0007669"/>
    <property type="project" value="UniProtKB-KW"/>
</dbReference>
<comment type="caution">
    <text evidence="22">The sequence shown here is derived from an EMBL/GenBank/DDBJ whole genome shotgun (WGS) entry which is preliminary data.</text>
</comment>
<evidence type="ECO:0000256" key="21">
    <source>
        <dbReference type="SAM" id="Phobius"/>
    </source>
</evidence>
<feature type="transmembrane region" description="Helical" evidence="21">
    <location>
        <begin position="134"/>
        <end position="152"/>
    </location>
</feature>
<evidence type="ECO:0000256" key="13">
    <source>
        <dbReference type="ARBA" id="ARBA00023316"/>
    </source>
</evidence>
<dbReference type="EC" id="2.4.99.28" evidence="19"/>
<evidence type="ECO:0000256" key="1">
    <source>
        <dbReference type="ARBA" id="ARBA00004651"/>
    </source>
</evidence>
<name>A0A538TWT9_UNCEI</name>
<reference evidence="22 23" key="1">
    <citation type="journal article" date="2019" name="Nat. Microbiol.">
        <title>Mediterranean grassland soil C-N compound turnover is dependent on rainfall and depth, and is mediated by genomically divergent microorganisms.</title>
        <authorList>
            <person name="Diamond S."/>
            <person name="Andeer P.F."/>
            <person name="Li Z."/>
            <person name="Crits-Christoph A."/>
            <person name="Burstein D."/>
            <person name="Anantharaman K."/>
            <person name="Lane K.R."/>
            <person name="Thomas B.C."/>
            <person name="Pan C."/>
            <person name="Northen T.R."/>
            <person name="Banfield J.F."/>
        </authorList>
    </citation>
    <scope>NUCLEOTIDE SEQUENCE [LARGE SCALE GENOMIC DNA]</scope>
    <source>
        <strain evidence="22">WS_10</strain>
    </source>
</reference>
<feature type="transmembrane region" description="Helical" evidence="21">
    <location>
        <begin position="46"/>
        <end position="64"/>
    </location>
</feature>
<feature type="transmembrane region" description="Helical" evidence="21">
    <location>
        <begin position="158"/>
        <end position="175"/>
    </location>
</feature>
<keyword evidence="12" id="KW-0131">Cell cycle</keyword>
<keyword evidence="5" id="KW-0328">Glycosyltransferase</keyword>
<dbReference type="GO" id="GO:0008360">
    <property type="term" value="P:regulation of cell shape"/>
    <property type="evidence" value="ECO:0007669"/>
    <property type="project" value="UniProtKB-KW"/>
</dbReference>
<dbReference type="Proteomes" id="UP000319836">
    <property type="component" value="Unassembled WGS sequence"/>
</dbReference>
<keyword evidence="8" id="KW-0133">Cell shape</keyword>
<evidence type="ECO:0000256" key="4">
    <source>
        <dbReference type="ARBA" id="ARBA00022618"/>
    </source>
</evidence>
<evidence type="ECO:0000256" key="19">
    <source>
        <dbReference type="ARBA" id="ARBA00044770"/>
    </source>
</evidence>
<keyword evidence="7 21" id="KW-0812">Transmembrane</keyword>
<evidence type="ECO:0000256" key="9">
    <source>
        <dbReference type="ARBA" id="ARBA00022984"/>
    </source>
</evidence>
<evidence type="ECO:0000256" key="15">
    <source>
        <dbReference type="ARBA" id="ARBA00033270"/>
    </source>
</evidence>
<dbReference type="GO" id="GO:0071555">
    <property type="term" value="P:cell wall organization"/>
    <property type="evidence" value="ECO:0007669"/>
    <property type="project" value="UniProtKB-KW"/>
</dbReference>
<dbReference type="PROSITE" id="PS00428">
    <property type="entry name" value="FTSW_RODA_SPOVE"/>
    <property type="match status" value="1"/>
</dbReference>
<evidence type="ECO:0000256" key="12">
    <source>
        <dbReference type="ARBA" id="ARBA00023306"/>
    </source>
</evidence>
<dbReference type="InterPro" id="IPR018365">
    <property type="entry name" value="Cell_cycle_FtsW-rel_CS"/>
</dbReference>
<evidence type="ECO:0000313" key="22">
    <source>
        <dbReference type="EMBL" id="TMQ68094.1"/>
    </source>
</evidence>
<evidence type="ECO:0000256" key="8">
    <source>
        <dbReference type="ARBA" id="ARBA00022960"/>
    </source>
</evidence>
<dbReference type="GO" id="GO:0005886">
    <property type="term" value="C:plasma membrane"/>
    <property type="evidence" value="ECO:0007669"/>
    <property type="project" value="UniProtKB-SubCell"/>
</dbReference>
<dbReference type="NCBIfam" id="TIGR02614">
    <property type="entry name" value="ftsW"/>
    <property type="match status" value="1"/>
</dbReference>
<feature type="transmembrane region" description="Helical" evidence="21">
    <location>
        <begin position="337"/>
        <end position="356"/>
    </location>
</feature>
<evidence type="ECO:0000256" key="17">
    <source>
        <dbReference type="ARBA" id="ARBA00041185"/>
    </source>
</evidence>
<dbReference type="PANTHER" id="PTHR30474:SF2">
    <property type="entry name" value="PEPTIDOGLYCAN GLYCOSYLTRANSFERASE FTSW-RELATED"/>
    <property type="match status" value="1"/>
</dbReference>
<dbReference type="GO" id="GO:0009252">
    <property type="term" value="P:peptidoglycan biosynthetic process"/>
    <property type="evidence" value="ECO:0007669"/>
    <property type="project" value="UniProtKB-KW"/>
</dbReference>
<evidence type="ECO:0000256" key="20">
    <source>
        <dbReference type="ARBA" id="ARBA00049902"/>
    </source>
</evidence>
<dbReference type="GO" id="GO:0015648">
    <property type="term" value="F:lipid-linked peptidoglycan transporter activity"/>
    <property type="evidence" value="ECO:0007669"/>
    <property type="project" value="TreeGrafter"/>
</dbReference>
<dbReference type="EMBL" id="VBPA01000417">
    <property type="protein sequence ID" value="TMQ68094.1"/>
    <property type="molecule type" value="Genomic_DNA"/>
</dbReference>
<evidence type="ECO:0000256" key="7">
    <source>
        <dbReference type="ARBA" id="ARBA00022692"/>
    </source>
</evidence>